<name>A0A0L0S605_ALLM3</name>
<evidence type="ECO:0000256" key="7">
    <source>
        <dbReference type="SAM" id="MobiDB-lite"/>
    </source>
</evidence>
<keyword evidence="4" id="KW-0067">ATP-binding</keyword>
<dbReference type="VEuPathDB" id="FungiDB:AMAG_18361"/>
<feature type="region of interest" description="Disordered" evidence="7">
    <location>
        <begin position="1"/>
        <end position="30"/>
    </location>
</feature>
<gene>
    <name evidence="8" type="ORF">AMAG_18361</name>
</gene>
<evidence type="ECO:0000256" key="2">
    <source>
        <dbReference type="ARBA" id="ARBA00022490"/>
    </source>
</evidence>
<feature type="compositionally biased region" description="Polar residues" evidence="7">
    <location>
        <begin position="82"/>
        <end position="112"/>
    </location>
</feature>
<dbReference type="PANTHER" id="PTHR47969">
    <property type="entry name" value="CHROMOSOME-ASSOCIATED KINESIN KIF4A-RELATED"/>
    <property type="match status" value="1"/>
</dbReference>
<reference evidence="9" key="2">
    <citation type="submission" date="2009-11" db="EMBL/GenBank/DDBJ databases">
        <title>The Genome Sequence of Allomyces macrogynus strain ATCC 38327.</title>
        <authorList>
            <consortium name="The Broad Institute Genome Sequencing Platform"/>
            <person name="Russ C."/>
            <person name="Cuomo C."/>
            <person name="Shea T."/>
            <person name="Young S.K."/>
            <person name="Zeng Q."/>
            <person name="Koehrsen M."/>
            <person name="Haas B."/>
            <person name="Borodovsky M."/>
            <person name="Guigo R."/>
            <person name="Alvarado L."/>
            <person name="Berlin A."/>
            <person name="Borenstein D."/>
            <person name="Chen Z."/>
            <person name="Engels R."/>
            <person name="Freedman E."/>
            <person name="Gellesch M."/>
            <person name="Goldberg J."/>
            <person name="Griggs A."/>
            <person name="Gujja S."/>
            <person name="Heiman D."/>
            <person name="Hepburn T."/>
            <person name="Howarth C."/>
            <person name="Jen D."/>
            <person name="Larson L."/>
            <person name="Lewis B."/>
            <person name="Mehta T."/>
            <person name="Park D."/>
            <person name="Pearson M."/>
            <person name="Roberts A."/>
            <person name="Saif S."/>
            <person name="Shenoy N."/>
            <person name="Sisk P."/>
            <person name="Stolte C."/>
            <person name="Sykes S."/>
            <person name="Walk T."/>
            <person name="White J."/>
            <person name="Yandava C."/>
            <person name="Burger G."/>
            <person name="Gray M.W."/>
            <person name="Holland P.W.H."/>
            <person name="King N."/>
            <person name="Lang F.B.F."/>
            <person name="Roger A.J."/>
            <person name="Ruiz-Trillo I."/>
            <person name="Lander E."/>
            <person name="Nusbaum C."/>
        </authorList>
    </citation>
    <scope>NUCLEOTIDE SEQUENCE [LARGE SCALE GENOMIC DNA]</scope>
    <source>
        <strain evidence="9">ATCC 38327</strain>
    </source>
</reference>
<keyword evidence="9" id="KW-1185">Reference proteome</keyword>
<feature type="compositionally biased region" description="Low complexity" evidence="7">
    <location>
        <begin position="642"/>
        <end position="659"/>
    </location>
</feature>
<feature type="region of interest" description="Disordered" evidence="7">
    <location>
        <begin position="622"/>
        <end position="751"/>
    </location>
</feature>
<feature type="compositionally biased region" description="Low complexity" evidence="7">
    <location>
        <begin position="51"/>
        <end position="81"/>
    </location>
</feature>
<dbReference type="GO" id="GO:0003777">
    <property type="term" value="F:microtubule motor activity"/>
    <property type="evidence" value="ECO:0007669"/>
    <property type="project" value="InterPro"/>
</dbReference>
<feature type="coiled-coil region" evidence="6">
    <location>
        <begin position="522"/>
        <end position="549"/>
    </location>
</feature>
<dbReference type="GO" id="GO:0007018">
    <property type="term" value="P:microtubule-based movement"/>
    <property type="evidence" value="ECO:0007669"/>
    <property type="project" value="InterPro"/>
</dbReference>
<evidence type="ECO:0000256" key="6">
    <source>
        <dbReference type="SAM" id="Coils"/>
    </source>
</evidence>
<keyword evidence="2" id="KW-0963">Cytoplasm</keyword>
<evidence type="ECO:0000313" key="8">
    <source>
        <dbReference type="EMBL" id="KNE57958.1"/>
    </source>
</evidence>
<dbReference type="OrthoDB" id="3176171at2759"/>
<evidence type="ECO:0000256" key="4">
    <source>
        <dbReference type="ARBA" id="ARBA00022840"/>
    </source>
</evidence>
<feature type="region of interest" description="Disordered" evidence="7">
    <location>
        <begin position="42"/>
        <end position="112"/>
    </location>
</feature>
<feature type="coiled-coil region" evidence="6">
    <location>
        <begin position="153"/>
        <end position="276"/>
    </location>
</feature>
<keyword evidence="5 6" id="KW-0175">Coiled coil</keyword>
<dbReference type="GO" id="GO:0005737">
    <property type="term" value="C:cytoplasm"/>
    <property type="evidence" value="ECO:0007669"/>
    <property type="project" value="UniProtKB-SubCell"/>
</dbReference>
<feature type="compositionally biased region" description="Low complexity" evidence="7">
    <location>
        <begin position="675"/>
        <end position="686"/>
    </location>
</feature>
<dbReference type="EMBL" id="GG745332">
    <property type="protein sequence ID" value="KNE57958.1"/>
    <property type="molecule type" value="Genomic_DNA"/>
</dbReference>
<dbReference type="Proteomes" id="UP000054350">
    <property type="component" value="Unassembled WGS sequence"/>
</dbReference>
<reference evidence="8 9" key="1">
    <citation type="submission" date="2009-11" db="EMBL/GenBank/DDBJ databases">
        <title>Annotation of Allomyces macrogynus ATCC 38327.</title>
        <authorList>
            <consortium name="The Broad Institute Genome Sequencing Platform"/>
            <person name="Russ C."/>
            <person name="Cuomo C."/>
            <person name="Burger G."/>
            <person name="Gray M.W."/>
            <person name="Holland P.W.H."/>
            <person name="King N."/>
            <person name="Lang F.B.F."/>
            <person name="Roger A.J."/>
            <person name="Ruiz-Trillo I."/>
            <person name="Young S.K."/>
            <person name="Zeng Q."/>
            <person name="Gargeya S."/>
            <person name="Fitzgerald M."/>
            <person name="Haas B."/>
            <person name="Abouelleil A."/>
            <person name="Alvarado L."/>
            <person name="Arachchi H.M."/>
            <person name="Berlin A."/>
            <person name="Chapman S.B."/>
            <person name="Gearin G."/>
            <person name="Goldberg J."/>
            <person name="Griggs A."/>
            <person name="Gujja S."/>
            <person name="Hansen M."/>
            <person name="Heiman D."/>
            <person name="Howarth C."/>
            <person name="Larimer J."/>
            <person name="Lui A."/>
            <person name="MacDonald P.J.P."/>
            <person name="McCowen C."/>
            <person name="Montmayeur A."/>
            <person name="Murphy C."/>
            <person name="Neiman D."/>
            <person name="Pearson M."/>
            <person name="Priest M."/>
            <person name="Roberts A."/>
            <person name="Saif S."/>
            <person name="Shea T."/>
            <person name="Sisk P."/>
            <person name="Stolte C."/>
            <person name="Sykes S."/>
            <person name="Wortman J."/>
            <person name="Nusbaum C."/>
            <person name="Birren B."/>
        </authorList>
    </citation>
    <scope>NUCLEOTIDE SEQUENCE [LARGE SCALE GENOMIC DNA]</scope>
    <source>
        <strain evidence="8 9">ATCC 38327</strain>
    </source>
</reference>
<dbReference type="InterPro" id="IPR027640">
    <property type="entry name" value="Kinesin-like_fam"/>
</dbReference>
<evidence type="ECO:0000256" key="1">
    <source>
        <dbReference type="ARBA" id="ARBA00004496"/>
    </source>
</evidence>
<feature type="region of interest" description="Disordered" evidence="7">
    <location>
        <begin position="467"/>
        <end position="487"/>
    </location>
</feature>
<evidence type="ECO:0000256" key="5">
    <source>
        <dbReference type="ARBA" id="ARBA00023054"/>
    </source>
</evidence>
<dbReference type="PANTHER" id="PTHR47969:SF15">
    <property type="entry name" value="CHROMOSOME-ASSOCIATED KINESIN KIF4A-RELATED"/>
    <property type="match status" value="1"/>
</dbReference>
<dbReference type="eggNOG" id="KOG0244">
    <property type="taxonomic scope" value="Eukaryota"/>
</dbReference>
<dbReference type="AlphaFoldDB" id="A0A0L0S605"/>
<feature type="compositionally biased region" description="Low complexity" evidence="7">
    <location>
        <begin position="703"/>
        <end position="734"/>
    </location>
</feature>
<dbReference type="GO" id="GO:0005875">
    <property type="term" value="C:microtubule associated complex"/>
    <property type="evidence" value="ECO:0007669"/>
    <property type="project" value="TreeGrafter"/>
</dbReference>
<comment type="subcellular location">
    <subcellularLocation>
        <location evidence="1">Cytoplasm</location>
    </subcellularLocation>
</comment>
<sequence>MGRGDGAGERPSDELVAKDPDQALVDLSREFDSPLGIETMHVPAWTDTPGAPVSAFVPAPTSSPSSSSSSAGRGGTSSASGKHTSSRAPRAPSSTNGSESASAWSDSPNSLATSVQPAKSLYQALHKIQANISVHEDLMVELDKTRRSYLALKSEYDEQLRNAQAQLAALEAERDAALALIAATERDKEREVRAKYEAKVKQLSSDLNALKKAQRDAARLVNQAKQSEFVVRRMKASVDALKSERQRLLQKMREEQGKAREQVQATERELQKMRRKERLAVESAKKWERNFELQKILLKRRNDEILATQRKLKDMSAKLKRPGGANGSAPMYRRPASVMSGSTGYGHARRLSAASSVSSLHDQLDDPMLEMRKFQLAKDMEAVVVSLQRSQQLNTLHAKRTRLYADRHELMDERERMVRASVDAAGGIAPDHVTPYYIDERLELIDAEIAYLDDRIRLTQAEINQDDYDADAAEPMDSSRGRPSDSSPYERLCRLLYALPRNETLPLLHQTVDELIETRAAARNQAVDVRDLEQQNAELRKNLLLMRSAALQTAVEYEKRLKLRDMNQFFAAQEGPAAGAAGSDHSAASSEVGELDIEADCAATQAAVERLMQFSVFSSPVMAPAAPRPTPAVRADSRPRHVSSLSSVSSASLSRPGSPQLTLSIGSRSYDDDLSSSSSSSASMSSPVVGSPLRSEFGAGTYRAPRPAPLRVPAAADRRSSGSSLAPAPPGARRASSHGSIPHTAPYDPQVDHGLTRARRLSQNAPMSRASTPVPVSPRDAVFRRSTILPAAPASPHTPVRRTSHGSLSTAAAAGGGVGGTSPAGSRRSSISSLHSPTSSVFERLASTPTAATLAKAHDPIPPTSRPGTPGLGARRGSGRHLTPLVTSRPATPMMTLEHDPWGGDAPRSPTPRARLDAPRPHLPTPPTSRTMSPAPQRTHVPAYYAAPPAPTMLSESDMW</sequence>
<feature type="region of interest" description="Disordered" evidence="7">
    <location>
        <begin position="789"/>
        <end position="937"/>
    </location>
</feature>
<keyword evidence="3" id="KW-0547">Nucleotide-binding</keyword>
<protein>
    <submittedName>
        <fullName evidence="8">Uncharacterized protein</fullName>
    </submittedName>
</protein>
<feature type="compositionally biased region" description="Low complexity" evidence="7">
    <location>
        <begin position="823"/>
        <end position="840"/>
    </location>
</feature>
<dbReference type="Pfam" id="PF25764">
    <property type="entry name" value="KIF21A_4th"/>
    <property type="match status" value="1"/>
</dbReference>
<dbReference type="STRING" id="578462.A0A0L0S605"/>
<evidence type="ECO:0000256" key="3">
    <source>
        <dbReference type="ARBA" id="ARBA00022741"/>
    </source>
</evidence>
<dbReference type="GO" id="GO:0007052">
    <property type="term" value="P:mitotic spindle organization"/>
    <property type="evidence" value="ECO:0007669"/>
    <property type="project" value="TreeGrafter"/>
</dbReference>
<proteinExistence type="predicted"/>
<evidence type="ECO:0000313" key="9">
    <source>
        <dbReference type="Proteomes" id="UP000054350"/>
    </source>
</evidence>
<organism evidence="8 9">
    <name type="scientific">Allomyces macrogynus (strain ATCC 38327)</name>
    <name type="common">Allomyces javanicus var. macrogynus</name>
    <dbReference type="NCBI Taxonomy" id="578462"/>
    <lineage>
        <taxon>Eukaryota</taxon>
        <taxon>Fungi</taxon>
        <taxon>Fungi incertae sedis</taxon>
        <taxon>Blastocladiomycota</taxon>
        <taxon>Blastocladiomycetes</taxon>
        <taxon>Blastocladiales</taxon>
        <taxon>Blastocladiaceae</taxon>
        <taxon>Allomyces</taxon>
    </lineage>
</organism>
<accession>A0A0L0S605</accession>
<dbReference type="GO" id="GO:0005524">
    <property type="term" value="F:ATP binding"/>
    <property type="evidence" value="ECO:0007669"/>
    <property type="project" value="UniProtKB-KW"/>
</dbReference>
<dbReference type="GO" id="GO:0051231">
    <property type="term" value="P:spindle elongation"/>
    <property type="evidence" value="ECO:0007669"/>
    <property type="project" value="TreeGrafter"/>
</dbReference>